<dbReference type="Proteomes" id="UP000030661">
    <property type="component" value="Unassembled WGS sequence"/>
</dbReference>
<dbReference type="EMBL" id="DF820479">
    <property type="protein sequence ID" value="GAK61470.1"/>
    <property type="molecule type" value="Genomic_DNA"/>
</dbReference>
<name>A0A081CA65_VECG1</name>
<dbReference type="AlphaFoldDB" id="A0A081CA65"/>
<dbReference type="eggNOG" id="ENOG5032FJ9">
    <property type="taxonomic scope" value="Bacteria"/>
</dbReference>
<proteinExistence type="predicted"/>
<evidence type="ECO:0000313" key="1">
    <source>
        <dbReference type="EMBL" id="GAK61470.1"/>
    </source>
</evidence>
<gene>
    <name evidence="1" type="ORF">U27_01371</name>
</gene>
<organism evidence="1 2">
    <name type="scientific">Vecturithrix granuli</name>
    <dbReference type="NCBI Taxonomy" id="1499967"/>
    <lineage>
        <taxon>Bacteria</taxon>
        <taxon>Candidatus Moduliflexota</taxon>
        <taxon>Candidatus Vecturitrichia</taxon>
        <taxon>Candidatus Vecturitrichales</taxon>
        <taxon>Candidatus Vecturitrichaceae</taxon>
        <taxon>Candidatus Vecturithrix</taxon>
    </lineage>
</organism>
<dbReference type="STRING" id="1499967.U27_01371"/>
<protein>
    <recommendedName>
        <fullName evidence="3">DUF4276 family protein</fullName>
    </recommendedName>
</protein>
<reference evidence="1 2" key="1">
    <citation type="journal article" date="2015" name="PeerJ">
        <title>First genomic representation of candidate bacterial phylum KSB3 points to enhanced environmental sensing as a trigger of wastewater bulking.</title>
        <authorList>
            <person name="Sekiguchi Y."/>
            <person name="Ohashi A."/>
            <person name="Parks D.H."/>
            <person name="Yamauchi T."/>
            <person name="Tyson G.W."/>
            <person name="Hugenholtz P."/>
        </authorList>
    </citation>
    <scope>NUCLEOTIDE SEQUENCE [LARGE SCALE GENOMIC DNA]</scope>
</reference>
<sequence>MIPQIMIGFATEGTTDVRFLESIIQRTFEEVAFECESSIEVLPVQSLKKITGKDFVDLVLEYAKTSFEHGIMVLCVHADADEANDSNALTYKIIPAFEAVQQMRAEVCKNLAAIVPVQMTEAWMLADIDLLRREIGTSKSAHELGIAKKPESYARPKEAIEEAIRLGRADIPARRRHQLNIAELYQPLGQKIQLEKLEQLAAYQKFKEAVRQAYRKLNYLH</sequence>
<evidence type="ECO:0000313" key="2">
    <source>
        <dbReference type="Proteomes" id="UP000030661"/>
    </source>
</evidence>
<dbReference type="HOGENOM" id="CLU_110720_0_0_0"/>
<evidence type="ECO:0008006" key="3">
    <source>
        <dbReference type="Google" id="ProtNLM"/>
    </source>
</evidence>
<accession>A0A081CA65</accession>
<keyword evidence="2" id="KW-1185">Reference proteome</keyword>